<keyword evidence="3" id="KW-1185">Reference proteome</keyword>
<feature type="region of interest" description="Disordered" evidence="1">
    <location>
        <begin position="75"/>
        <end position="152"/>
    </location>
</feature>
<protein>
    <submittedName>
        <fullName evidence="2">Uncharacterized protein</fullName>
    </submittedName>
</protein>
<organism evidence="2 3">
    <name type="scientific">Streptosporangium longisporum</name>
    <dbReference type="NCBI Taxonomy" id="46187"/>
    <lineage>
        <taxon>Bacteria</taxon>
        <taxon>Bacillati</taxon>
        <taxon>Actinomycetota</taxon>
        <taxon>Actinomycetes</taxon>
        <taxon>Streptosporangiales</taxon>
        <taxon>Streptosporangiaceae</taxon>
        <taxon>Streptosporangium</taxon>
    </lineage>
</organism>
<evidence type="ECO:0000256" key="1">
    <source>
        <dbReference type="SAM" id="MobiDB-lite"/>
    </source>
</evidence>
<dbReference type="Proteomes" id="UP001499930">
    <property type="component" value="Unassembled WGS sequence"/>
</dbReference>
<accession>A0ABN3Y5B7</accession>
<proteinExistence type="predicted"/>
<evidence type="ECO:0000313" key="2">
    <source>
        <dbReference type="EMBL" id="GAA3012051.1"/>
    </source>
</evidence>
<name>A0ABN3Y5B7_9ACTN</name>
<sequence length="152" mass="15945">MRVGVLGGDEQVRHHVPAGDQDAVAARAEDDLRREGAQHQVVRGAVDRAGPHVTGHREVALGGVAVVEQSLHRQVADHDERRLEVEPSGDVGVAEPDGGPVHGPAGLGPLRAVGEGRGRQVGERQLPCLGEQQAVDGGHDVLRPLPDLSRAP</sequence>
<comment type="caution">
    <text evidence="2">The sequence shown here is derived from an EMBL/GenBank/DDBJ whole genome shotgun (WGS) entry which is preliminary data.</text>
</comment>
<evidence type="ECO:0000313" key="3">
    <source>
        <dbReference type="Proteomes" id="UP001499930"/>
    </source>
</evidence>
<dbReference type="EMBL" id="BAAAWD010000010">
    <property type="protein sequence ID" value="GAA3012051.1"/>
    <property type="molecule type" value="Genomic_DNA"/>
</dbReference>
<feature type="compositionally biased region" description="Basic and acidic residues" evidence="1">
    <location>
        <begin position="75"/>
        <end position="85"/>
    </location>
</feature>
<feature type="region of interest" description="Disordered" evidence="1">
    <location>
        <begin position="1"/>
        <end position="21"/>
    </location>
</feature>
<reference evidence="2 3" key="1">
    <citation type="journal article" date="2019" name="Int. J. Syst. Evol. Microbiol.">
        <title>The Global Catalogue of Microorganisms (GCM) 10K type strain sequencing project: providing services to taxonomists for standard genome sequencing and annotation.</title>
        <authorList>
            <consortium name="The Broad Institute Genomics Platform"/>
            <consortium name="The Broad Institute Genome Sequencing Center for Infectious Disease"/>
            <person name="Wu L."/>
            <person name="Ma J."/>
        </authorList>
    </citation>
    <scope>NUCLEOTIDE SEQUENCE [LARGE SCALE GENOMIC DNA]</scope>
    <source>
        <strain evidence="2 3">JCM 3106</strain>
    </source>
</reference>
<gene>
    <name evidence="2" type="ORF">GCM10017559_38650</name>
</gene>